<protein>
    <submittedName>
        <fullName evidence="2">Uncharacterized protein</fullName>
    </submittedName>
</protein>
<evidence type="ECO:0000313" key="2">
    <source>
        <dbReference type="EMBL" id="CAK0879818.1"/>
    </source>
</evidence>
<keyword evidence="3" id="KW-1185">Reference proteome</keyword>
<reference evidence="2" key="1">
    <citation type="submission" date="2023-10" db="EMBL/GenBank/DDBJ databases">
        <authorList>
            <person name="Chen Y."/>
            <person name="Shah S."/>
            <person name="Dougan E. K."/>
            <person name="Thang M."/>
            <person name="Chan C."/>
        </authorList>
    </citation>
    <scope>NUCLEOTIDE SEQUENCE [LARGE SCALE GENOMIC DNA]</scope>
</reference>
<accession>A0ABN9W3F9</accession>
<dbReference type="EMBL" id="CAUYUJ010018004">
    <property type="protein sequence ID" value="CAK0879818.1"/>
    <property type="molecule type" value="Genomic_DNA"/>
</dbReference>
<feature type="compositionally biased region" description="Basic and acidic residues" evidence="1">
    <location>
        <begin position="112"/>
        <end position="125"/>
    </location>
</feature>
<name>A0ABN9W3F9_9DINO</name>
<gene>
    <name evidence="2" type="ORF">PCOR1329_LOCUS63140</name>
</gene>
<feature type="region of interest" description="Disordered" evidence="1">
    <location>
        <begin position="112"/>
        <end position="132"/>
    </location>
</feature>
<sequence>MHRGPGKQLHSAVAAAAWGAVQGGVCCAAHGEDAGAAAWEPLESLETLHPEIKVGAGLDRRPSITQAMSLLRDKGAGQLAPRLGNISQLRSVAGHPDVSLQDDIHKVFDSGLEKEEHGPSHEDRQQNTQQGELHRQELADAIGTKLQGIERHLECLGAKLKQASDLPVKPMTGADPQQATLAIGKKQMWVDSETAFCRERREDVPGGD</sequence>
<dbReference type="Proteomes" id="UP001189429">
    <property type="component" value="Unassembled WGS sequence"/>
</dbReference>
<comment type="caution">
    <text evidence="2">The sequence shown here is derived from an EMBL/GenBank/DDBJ whole genome shotgun (WGS) entry which is preliminary data.</text>
</comment>
<proteinExistence type="predicted"/>
<evidence type="ECO:0000256" key="1">
    <source>
        <dbReference type="SAM" id="MobiDB-lite"/>
    </source>
</evidence>
<evidence type="ECO:0000313" key="3">
    <source>
        <dbReference type="Proteomes" id="UP001189429"/>
    </source>
</evidence>
<organism evidence="2 3">
    <name type="scientific">Prorocentrum cordatum</name>
    <dbReference type="NCBI Taxonomy" id="2364126"/>
    <lineage>
        <taxon>Eukaryota</taxon>
        <taxon>Sar</taxon>
        <taxon>Alveolata</taxon>
        <taxon>Dinophyceae</taxon>
        <taxon>Prorocentrales</taxon>
        <taxon>Prorocentraceae</taxon>
        <taxon>Prorocentrum</taxon>
    </lineage>
</organism>